<organism evidence="1 2">
    <name type="scientific">Nocardia terpenica</name>
    <dbReference type="NCBI Taxonomy" id="455432"/>
    <lineage>
        <taxon>Bacteria</taxon>
        <taxon>Bacillati</taxon>
        <taxon>Actinomycetota</taxon>
        <taxon>Actinomycetes</taxon>
        <taxon>Mycobacteriales</taxon>
        <taxon>Nocardiaceae</taxon>
        <taxon>Nocardia</taxon>
    </lineage>
</organism>
<sequence length="157" mass="17281">MIAVQTLGIECERASIRAAAASDFESIVLAIVREAVNEGDFTVINEHVASDIVDISPQCLFTGGRRGLVEAIQVARYRMPDLIARVHEIRRADCNEVLVGLMLTGTYAGDNLAPTAHNGKTATWRQRHTWWFRGYQITAHRGEVDTAALYAALGPPY</sequence>
<proteinExistence type="predicted"/>
<dbReference type="InterPro" id="IPR009959">
    <property type="entry name" value="Cyclase_SnoaL-like"/>
</dbReference>
<dbReference type="AlphaFoldDB" id="A0A6G9ZD72"/>
<dbReference type="Pfam" id="PF07366">
    <property type="entry name" value="SnoaL"/>
    <property type="match status" value="1"/>
</dbReference>
<dbReference type="InterPro" id="IPR032710">
    <property type="entry name" value="NTF2-like_dom_sf"/>
</dbReference>
<dbReference type="EMBL" id="CP046173">
    <property type="protein sequence ID" value="QIS23452.1"/>
    <property type="molecule type" value="Genomic_DNA"/>
</dbReference>
<evidence type="ECO:0000313" key="1">
    <source>
        <dbReference type="EMBL" id="QIS23452.1"/>
    </source>
</evidence>
<evidence type="ECO:0008006" key="3">
    <source>
        <dbReference type="Google" id="ProtNLM"/>
    </source>
</evidence>
<dbReference type="GO" id="GO:0030638">
    <property type="term" value="P:polyketide metabolic process"/>
    <property type="evidence" value="ECO:0007669"/>
    <property type="project" value="InterPro"/>
</dbReference>
<gene>
    <name evidence="1" type="ORF">F6W96_39205</name>
</gene>
<dbReference type="RefSeq" id="WP_167490791.1">
    <property type="nucleotide sequence ID" value="NZ_CP046173.1"/>
</dbReference>
<reference evidence="1 2" key="1">
    <citation type="journal article" date="2019" name="ACS Chem. Biol.">
        <title>Identification and Mobilization of a Cryptic Antibiotic Biosynthesis Gene Locus from a Human-Pathogenic Nocardia Isolate.</title>
        <authorList>
            <person name="Herisse M."/>
            <person name="Ishida K."/>
            <person name="Porter J.L."/>
            <person name="Howden B."/>
            <person name="Hertweck C."/>
            <person name="Stinear T.P."/>
            <person name="Pidot S.J."/>
        </authorList>
    </citation>
    <scope>NUCLEOTIDE SEQUENCE [LARGE SCALE GENOMIC DNA]</scope>
    <source>
        <strain evidence="1 2">AUSMDU00012715</strain>
    </source>
</reference>
<dbReference type="Gene3D" id="3.10.450.50">
    <property type="match status" value="1"/>
</dbReference>
<evidence type="ECO:0000313" key="2">
    <source>
        <dbReference type="Proteomes" id="UP000500953"/>
    </source>
</evidence>
<dbReference type="Proteomes" id="UP000500953">
    <property type="component" value="Chromosome"/>
</dbReference>
<protein>
    <recommendedName>
        <fullName evidence="3">SnoaL-like domain-containing protein</fullName>
    </recommendedName>
</protein>
<dbReference type="SUPFAM" id="SSF54427">
    <property type="entry name" value="NTF2-like"/>
    <property type="match status" value="1"/>
</dbReference>
<accession>A0A6G9ZD72</accession>
<name>A0A6G9ZD72_9NOCA</name>